<evidence type="ECO:0000256" key="3">
    <source>
        <dbReference type="HAMAP-Rule" id="MF_00524"/>
    </source>
</evidence>
<sequence length="322" mass="33984">MVILAADLGGTQSRLLLAEPAGGGWQTLRQTSLPSQAYASLSALLEDFLQPGERPGSVCIAAAGPLRDGQLQLTNLPWQLDAASIARQFGIARVRLLNDFAAQTYALPQLQPHQLCTLQAGNMQNNAVRALIGAGTGLGMALLAGDARQPIVLPSQGGHADFAPCDQQQVELLRFLLPSHGRVSLELLLSGRGLTRLYAFVGGTALTDPDLPDARAISQAAAAGQARAIETLQLFARLFAAAAGNLALTCLPFGGLYLSGGIAPKMLTYLQHAEFLQAFCNKPPMQATLESIPLHVVLDEYLGLHGALQVAARMQHAGFTQP</sequence>
<dbReference type="PANTHER" id="PTHR47363:SF1">
    <property type="entry name" value="GLUCOKINASE"/>
    <property type="match status" value="1"/>
</dbReference>
<dbReference type="STRING" id="364197.SAMN05216296_1876"/>
<dbReference type="RefSeq" id="WP_090194434.1">
    <property type="nucleotide sequence ID" value="NZ_LT629785.1"/>
</dbReference>
<keyword evidence="1 3" id="KW-0808">Transferase</keyword>
<evidence type="ECO:0000256" key="4">
    <source>
        <dbReference type="RuleBase" id="RU004046"/>
    </source>
</evidence>
<gene>
    <name evidence="3" type="primary">glk</name>
    <name evidence="5" type="ORF">SAMN05216296_1876</name>
</gene>
<accession>A0A1H2FWW1</accession>
<keyword evidence="3" id="KW-0963">Cytoplasm</keyword>
<dbReference type="OrthoDB" id="9800595at2"/>
<evidence type="ECO:0000313" key="6">
    <source>
        <dbReference type="Proteomes" id="UP000243232"/>
    </source>
</evidence>
<dbReference type="HAMAP" id="MF_00524">
    <property type="entry name" value="Glucokinase"/>
    <property type="match status" value="1"/>
</dbReference>
<dbReference type="GO" id="GO:0005737">
    <property type="term" value="C:cytoplasm"/>
    <property type="evidence" value="ECO:0007669"/>
    <property type="project" value="UniProtKB-SubCell"/>
</dbReference>
<dbReference type="InterPro" id="IPR043129">
    <property type="entry name" value="ATPase_NBD"/>
</dbReference>
<keyword evidence="2 3" id="KW-0418">Kinase</keyword>
<dbReference type="EC" id="2.7.1.2" evidence="3"/>
<keyword evidence="3" id="KW-0324">Glycolysis</keyword>
<dbReference type="SUPFAM" id="SSF53067">
    <property type="entry name" value="Actin-like ATPase domain"/>
    <property type="match status" value="1"/>
</dbReference>
<dbReference type="EMBL" id="LT629785">
    <property type="protein sequence ID" value="SDU11836.1"/>
    <property type="molecule type" value="Genomic_DNA"/>
</dbReference>
<dbReference type="GO" id="GO:0005524">
    <property type="term" value="F:ATP binding"/>
    <property type="evidence" value="ECO:0007669"/>
    <property type="project" value="UniProtKB-UniRule"/>
</dbReference>
<dbReference type="GO" id="GO:0004340">
    <property type="term" value="F:glucokinase activity"/>
    <property type="evidence" value="ECO:0007669"/>
    <property type="project" value="UniProtKB-UniRule"/>
</dbReference>
<name>A0A1H2FWW1_9PSED</name>
<dbReference type="CDD" id="cd24008">
    <property type="entry name" value="ASKHA_NBD_GLK"/>
    <property type="match status" value="1"/>
</dbReference>
<comment type="similarity">
    <text evidence="3 4">Belongs to the bacterial glucokinase family.</text>
</comment>
<evidence type="ECO:0000256" key="1">
    <source>
        <dbReference type="ARBA" id="ARBA00022679"/>
    </source>
</evidence>
<organism evidence="5 6">
    <name type="scientific">Pseudomonas pohangensis</name>
    <dbReference type="NCBI Taxonomy" id="364197"/>
    <lineage>
        <taxon>Bacteria</taxon>
        <taxon>Pseudomonadati</taxon>
        <taxon>Pseudomonadota</taxon>
        <taxon>Gammaproteobacteria</taxon>
        <taxon>Pseudomonadales</taxon>
        <taxon>Pseudomonadaceae</taxon>
        <taxon>Pseudomonas</taxon>
    </lineage>
</organism>
<dbReference type="Gene3D" id="3.40.367.20">
    <property type="match status" value="1"/>
</dbReference>
<dbReference type="Pfam" id="PF02685">
    <property type="entry name" value="Glucokinase"/>
    <property type="match status" value="1"/>
</dbReference>
<dbReference type="Proteomes" id="UP000243232">
    <property type="component" value="Chromosome I"/>
</dbReference>
<keyword evidence="3" id="KW-0547">Nucleotide-binding</keyword>
<dbReference type="GO" id="GO:0005536">
    <property type="term" value="F:D-glucose binding"/>
    <property type="evidence" value="ECO:0007669"/>
    <property type="project" value="InterPro"/>
</dbReference>
<comment type="catalytic activity">
    <reaction evidence="3">
        <text>D-glucose + ATP = D-glucose 6-phosphate + ADP + H(+)</text>
        <dbReference type="Rhea" id="RHEA:17825"/>
        <dbReference type="ChEBI" id="CHEBI:4167"/>
        <dbReference type="ChEBI" id="CHEBI:15378"/>
        <dbReference type="ChEBI" id="CHEBI:30616"/>
        <dbReference type="ChEBI" id="CHEBI:61548"/>
        <dbReference type="ChEBI" id="CHEBI:456216"/>
        <dbReference type="EC" id="2.7.1.2"/>
    </reaction>
</comment>
<proteinExistence type="inferred from homology"/>
<evidence type="ECO:0000256" key="2">
    <source>
        <dbReference type="ARBA" id="ARBA00022777"/>
    </source>
</evidence>
<keyword evidence="3" id="KW-0067">ATP-binding</keyword>
<dbReference type="NCBIfam" id="TIGR00749">
    <property type="entry name" value="glk"/>
    <property type="match status" value="1"/>
</dbReference>
<protein>
    <recommendedName>
        <fullName evidence="3">Glucokinase</fullName>
        <ecNumber evidence="3">2.7.1.2</ecNumber>
    </recommendedName>
    <alternativeName>
        <fullName evidence="3">Glucose kinase</fullName>
    </alternativeName>
</protein>
<keyword evidence="6" id="KW-1185">Reference proteome</keyword>
<comment type="caution">
    <text evidence="3">Lacks conserved residue(s) required for the propagation of feature annotation.</text>
</comment>
<dbReference type="AlphaFoldDB" id="A0A1H2FWW1"/>
<comment type="subcellular location">
    <subcellularLocation>
        <location evidence="3">Cytoplasm</location>
    </subcellularLocation>
</comment>
<dbReference type="Gene3D" id="3.30.420.40">
    <property type="match status" value="1"/>
</dbReference>
<dbReference type="GO" id="GO:0006096">
    <property type="term" value="P:glycolytic process"/>
    <property type="evidence" value="ECO:0007669"/>
    <property type="project" value="UniProtKB-UniRule"/>
</dbReference>
<evidence type="ECO:0000313" key="5">
    <source>
        <dbReference type="EMBL" id="SDU11836.1"/>
    </source>
</evidence>
<reference evidence="6" key="1">
    <citation type="submission" date="2016-10" db="EMBL/GenBank/DDBJ databases">
        <authorList>
            <person name="Varghese N."/>
            <person name="Submissions S."/>
        </authorList>
    </citation>
    <scope>NUCLEOTIDE SEQUENCE [LARGE SCALE GENOMIC DNA]</scope>
    <source>
        <strain evidence="6">DSM 17875</strain>
    </source>
</reference>
<dbReference type="PANTHER" id="PTHR47363">
    <property type="entry name" value="GLUCOKINASE"/>
    <property type="match status" value="1"/>
</dbReference>
<dbReference type="InterPro" id="IPR003836">
    <property type="entry name" value="Glucokinase"/>
</dbReference>